<organism evidence="1 2">
    <name type="scientific">Coprinopsis cinerea (strain Okayama-7 / 130 / ATCC MYA-4618 / FGSC 9003)</name>
    <name type="common">Inky cap fungus</name>
    <name type="synonym">Hormographiella aspergillata</name>
    <dbReference type="NCBI Taxonomy" id="240176"/>
    <lineage>
        <taxon>Eukaryota</taxon>
        <taxon>Fungi</taxon>
        <taxon>Dikarya</taxon>
        <taxon>Basidiomycota</taxon>
        <taxon>Agaricomycotina</taxon>
        <taxon>Agaricomycetes</taxon>
        <taxon>Agaricomycetidae</taxon>
        <taxon>Agaricales</taxon>
        <taxon>Agaricineae</taxon>
        <taxon>Psathyrellaceae</taxon>
        <taxon>Coprinopsis</taxon>
    </lineage>
</organism>
<dbReference type="Proteomes" id="UP000001861">
    <property type="component" value="Unassembled WGS sequence"/>
</dbReference>
<name>A8NAS9_COPC7</name>
<gene>
    <name evidence="1" type="ORF">CC1G_06982</name>
</gene>
<sequence>MSDIYRRRAEQIIHPRPTSNIYPLRTSTILIEHLPPSSNNFPRRTGATLVVQPIQPNKYLLNQPSRNRRKMIMSAACETLYTQNLNENMDPGS</sequence>
<dbReference type="EMBL" id="AACS02000009">
    <property type="protein sequence ID" value="EAU89830.1"/>
    <property type="molecule type" value="Genomic_DNA"/>
</dbReference>
<dbReference type="InParanoid" id="A8NAS9"/>
<evidence type="ECO:0000313" key="2">
    <source>
        <dbReference type="Proteomes" id="UP000001861"/>
    </source>
</evidence>
<keyword evidence="2" id="KW-1185">Reference proteome</keyword>
<accession>A8NAS9</accession>
<dbReference type="KEGG" id="cci:CC1G_06982"/>
<dbReference type="GeneID" id="6008412"/>
<protein>
    <submittedName>
        <fullName evidence="1">Uncharacterized protein</fullName>
    </submittedName>
</protein>
<reference evidence="1 2" key="1">
    <citation type="journal article" date="2010" name="Proc. Natl. Acad. Sci. U.S.A.">
        <title>Insights into evolution of multicellular fungi from the assembled chromosomes of the mushroom Coprinopsis cinerea (Coprinus cinereus).</title>
        <authorList>
            <person name="Stajich J.E."/>
            <person name="Wilke S.K."/>
            <person name="Ahren D."/>
            <person name="Au C.H."/>
            <person name="Birren B.W."/>
            <person name="Borodovsky M."/>
            <person name="Burns C."/>
            <person name="Canback B."/>
            <person name="Casselton L.A."/>
            <person name="Cheng C.K."/>
            <person name="Deng J."/>
            <person name="Dietrich F.S."/>
            <person name="Fargo D.C."/>
            <person name="Farman M.L."/>
            <person name="Gathman A.C."/>
            <person name="Goldberg J."/>
            <person name="Guigo R."/>
            <person name="Hoegger P.J."/>
            <person name="Hooker J.B."/>
            <person name="Huggins A."/>
            <person name="James T.Y."/>
            <person name="Kamada T."/>
            <person name="Kilaru S."/>
            <person name="Kodira C."/>
            <person name="Kues U."/>
            <person name="Kupfer D."/>
            <person name="Kwan H.S."/>
            <person name="Lomsadze A."/>
            <person name="Li W."/>
            <person name="Lilly W.W."/>
            <person name="Ma L.J."/>
            <person name="Mackey A.J."/>
            <person name="Manning G."/>
            <person name="Martin F."/>
            <person name="Muraguchi H."/>
            <person name="Natvig D.O."/>
            <person name="Palmerini H."/>
            <person name="Ramesh M.A."/>
            <person name="Rehmeyer C.J."/>
            <person name="Roe B.A."/>
            <person name="Shenoy N."/>
            <person name="Stanke M."/>
            <person name="Ter-Hovhannisyan V."/>
            <person name="Tunlid A."/>
            <person name="Velagapudi R."/>
            <person name="Vision T.J."/>
            <person name="Zeng Q."/>
            <person name="Zolan M.E."/>
            <person name="Pukkila P.J."/>
        </authorList>
    </citation>
    <scope>NUCLEOTIDE SEQUENCE [LARGE SCALE GENOMIC DNA]</scope>
    <source>
        <strain evidence="2">Okayama-7 / 130 / ATCC MYA-4618 / FGSC 9003</strain>
    </source>
</reference>
<dbReference type="VEuPathDB" id="FungiDB:CC1G_06982"/>
<dbReference type="AlphaFoldDB" id="A8NAS9"/>
<comment type="caution">
    <text evidence="1">The sequence shown here is derived from an EMBL/GenBank/DDBJ whole genome shotgun (WGS) entry which is preliminary data.</text>
</comment>
<evidence type="ECO:0000313" key="1">
    <source>
        <dbReference type="EMBL" id="EAU89830.1"/>
    </source>
</evidence>
<dbReference type="RefSeq" id="XP_001831931.1">
    <property type="nucleotide sequence ID" value="XM_001831879.1"/>
</dbReference>
<proteinExistence type="predicted"/>